<accession>A0AAV5SDP1</accession>
<organism evidence="2 3">
    <name type="scientific">Pristionchus entomophagus</name>
    <dbReference type="NCBI Taxonomy" id="358040"/>
    <lineage>
        <taxon>Eukaryota</taxon>
        <taxon>Metazoa</taxon>
        <taxon>Ecdysozoa</taxon>
        <taxon>Nematoda</taxon>
        <taxon>Chromadorea</taxon>
        <taxon>Rhabditida</taxon>
        <taxon>Rhabditina</taxon>
        <taxon>Diplogasteromorpha</taxon>
        <taxon>Diplogasteroidea</taxon>
        <taxon>Neodiplogasteridae</taxon>
        <taxon>Pristionchus</taxon>
    </lineage>
</organism>
<dbReference type="EMBL" id="BTSX01000001">
    <property type="protein sequence ID" value="GMS79499.1"/>
    <property type="molecule type" value="Genomic_DNA"/>
</dbReference>
<feature type="compositionally biased region" description="Basic and acidic residues" evidence="1">
    <location>
        <begin position="64"/>
        <end position="78"/>
    </location>
</feature>
<feature type="compositionally biased region" description="Basic and acidic residues" evidence="1">
    <location>
        <begin position="92"/>
        <end position="109"/>
    </location>
</feature>
<dbReference type="AlphaFoldDB" id="A0AAV5SDP1"/>
<feature type="non-terminal residue" evidence="2">
    <location>
        <position position="1"/>
    </location>
</feature>
<dbReference type="Proteomes" id="UP001432027">
    <property type="component" value="Unassembled WGS sequence"/>
</dbReference>
<protein>
    <recommendedName>
        <fullName evidence="4">SXP/RAL-2 family protein Ani s 5-like cation-binding domain-containing protein</fullName>
    </recommendedName>
</protein>
<comment type="caution">
    <text evidence="2">The sequence shown here is derived from an EMBL/GenBank/DDBJ whole genome shotgun (WGS) entry which is preliminary data.</text>
</comment>
<evidence type="ECO:0008006" key="4">
    <source>
        <dbReference type="Google" id="ProtNLM"/>
    </source>
</evidence>
<evidence type="ECO:0000313" key="3">
    <source>
        <dbReference type="Proteomes" id="UP001432027"/>
    </source>
</evidence>
<feature type="region of interest" description="Disordered" evidence="1">
    <location>
        <begin position="64"/>
        <end position="127"/>
    </location>
</feature>
<gene>
    <name evidence="2" type="ORF">PENTCL1PPCAC_1675</name>
</gene>
<sequence length="127" mass="14768">AEEQRSHSRGRCGNGRGGHGGPGQHFERMREAMVENRELFDRNLTKLSPEAQKYAVQIRGIVEDRGKSGEQCREEVRSLKQSLPQDIQDELDDHKHRMMRELRRDRGEGEEGGWGGRRSKSRQRRMD</sequence>
<feature type="region of interest" description="Disordered" evidence="1">
    <location>
        <begin position="1"/>
        <end position="32"/>
    </location>
</feature>
<evidence type="ECO:0000313" key="2">
    <source>
        <dbReference type="EMBL" id="GMS79499.1"/>
    </source>
</evidence>
<evidence type="ECO:0000256" key="1">
    <source>
        <dbReference type="SAM" id="MobiDB-lite"/>
    </source>
</evidence>
<feature type="non-terminal residue" evidence="2">
    <location>
        <position position="127"/>
    </location>
</feature>
<keyword evidence="3" id="KW-1185">Reference proteome</keyword>
<proteinExistence type="predicted"/>
<reference evidence="2" key="1">
    <citation type="submission" date="2023-10" db="EMBL/GenBank/DDBJ databases">
        <title>Genome assembly of Pristionchus species.</title>
        <authorList>
            <person name="Yoshida K."/>
            <person name="Sommer R.J."/>
        </authorList>
    </citation>
    <scope>NUCLEOTIDE SEQUENCE</scope>
    <source>
        <strain evidence="2">RS0144</strain>
    </source>
</reference>
<feature type="compositionally biased region" description="Basic residues" evidence="1">
    <location>
        <begin position="117"/>
        <end position="127"/>
    </location>
</feature>
<feature type="compositionally biased region" description="Gly residues" evidence="1">
    <location>
        <begin position="12"/>
        <end position="23"/>
    </location>
</feature>
<name>A0AAV5SDP1_9BILA</name>